<dbReference type="EMBL" id="JAUHHV010000005">
    <property type="protein sequence ID" value="KAK1425858.1"/>
    <property type="molecule type" value="Genomic_DNA"/>
</dbReference>
<name>A0AAD8KQL2_TARER</name>
<evidence type="ECO:0000313" key="2">
    <source>
        <dbReference type="Proteomes" id="UP001229421"/>
    </source>
</evidence>
<organism evidence="1 2">
    <name type="scientific">Tagetes erecta</name>
    <name type="common">African marigold</name>
    <dbReference type="NCBI Taxonomy" id="13708"/>
    <lineage>
        <taxon>Eukaryota</taxon>
        <taxon>Viridiplantae</taxon>
        <taxon>Streptophyta</taxon>
        <taxon>Embryophyta</taxon>
        <taxon>Tracheophyta</taxon>
        <taxon>Spermatophyta</taxon>
        <taxon>Magnoliopsida</taxon>
        <taxon>eudicotyledons</taxon>
        <taxon>Gunneridae</taxon>
        <taxon>Pentapetalae</taxon>
        <taxon>asterids</taxon>
        <taxon>campanulids</taxon>
        <taxon>Asterales</taxon>
        <taxon>Asteraceae</taxon>
        <taxon>Asteroideae</taxon>
        <taxon>Heliantheae alliance</taxon>
        <taxon>Tageteae</taxon>
        <taxon>Tagetes</taxon>
    </lineage>
</organism>
<gene>
    <name evidence="1" type="ORF">QVD17_21219</name>
</gene>
<accession>A0AAD8KQL2</accession>
<proteinExistence type="predicted"/>
<comment type="caution">
    <text evidence="1">The sequence shown here is derived from an EMBL/GenBank/DDBJ whole genome shotgun (WGS) entry which is preliminary data.</text>
</comment>
<dbReference type="AlphaFoldDB" id="A0AAD8KQL2"/>
<evidence type="ECO:0000313" key="1">
    <source>
        <dbReference type="EMBL" id="KAK1425858.1"/>
    </source>
</evidence>
<reference evidence="1" key="1">
    <citation type="journal article" date="2023" name="bioRxiv">
        <title>Improved chromosome-level genome assembly for marigold (Tagetes erecta).</title>
        <authorList>
            <person name="Jiang F."/>
            <person name="Yuan L."/>
            <person name="Wang S."/>
            <person name="Wang H."/>
            <person name="Xu D."/>
            <person name="Wang A."/>
            <person name="Fan W."/>
        </authorList>
    </citation>
    <scope>NUCLEOTIDE SEQUENCE</scope>
    <source>
        <strain evidence="1">WSJ</strain>
        <tissue evidence="1">Leaf</tissue>
    </source>
</reference>
<dbReference type="Proteomes" id="UP001229421">
    <property type="component" value="Unassembled WGS sequence"/>
</dbReference>
<keyword evidence="2" id="KW-1185">Reference proteome</keyword>
<sequence length="80" mass="9287">MLSMYQAGLFYDPISPTHTPFVTFRRVQWELVMVLFCHLYCTGHGALHETGRSGMTRWPQTVGDSEYSIGGRVLEYEYYT</sequence>
<protein>
    <submittedName>
        <fullName evidence="1">Uncharacterized protein</fullName>
    </submittedName>
</protein>